<dbReference type="EMBL" id="JAQGDS010000011">
    <property type="protein sequence ID" value="KAJ6257417.1"/>
    <property type="molecule type" value="Genomic_DNA"/>
</dbReference>
<dbReference type="Proteomes" id="UP001221413">
    <property type="component" value="Unassembled WGS sequence"/>
</dbReference>
<accession>A0AAD6IS51</accession>
<dbReference type="AlphaFoldDB" id="A0AAD6IS51"/>
<protein>
    <submittedName>
        <fullName evidence="1">Uncharacterized protein</fullName>
    </submittedName>
</protein>
<reference evidence="1" key="1">
    <citation type="submission" date="2023-01" db="EMBL/GenBank/DDBJ databases">
        <title>The chitinases involved in constricting ring structure development in the nematode-trapping fungus Drechslerella dactyloides.</title>
        <authorList>
            <person name="Wang R."/>
            <person name="Zhang L."/>
            <person name="Tang P."/>
            <person name="Li S."/>
            <person name="Liang L."/>
        </authorList>
    </citation>
    <scope>NUCLEOTIDE SEQUENCE</scope>
    <source>
        <strain evidence="1">YMF1.00031</strain>
    </source>
</reference>
<organism evidence="1 2">
    <name type="scientific">Drechslerella dactyloides</name>
    <name type="common">Nematode-trapping fungus</name>
    <name type="synonym">Arthrobotrys dactyloides</name>
    <dbReference type="NCBI Taxonomy" id="74499"/>
    <lineage>
        <taxon>Eukaryota</taxon>
        <taxon>Fungi</taxon>
        <taxon>Dikarya</taxon>
        <taxon>Ascomycota</taxon>
        <taxon>Pezizomycotina</taxon>
        <taxon>Orbiliomycetes</taxon>
        <taxon>Orbiliales</taxon>
        <taxon>Orbiliaceae</taxon>
        <taxon>Drechslerella</taxon>
    </lineage>
</organism>
<evidence type="ECO:0000313" key="1">
    <source>
        <dbReference type="EMBL" id="KAJ6257417.1"/>
    </source>
</evidence>
<name>A0AAD6IS51_DREDA</name>
<evidence type="ECO:0000313" key="2">
    <source>
        <dbReference type="Proteomes" id="UP001221413"/>
    </source>
</evidence>
<proteinExistence type="predicted"/>
<gene>
    <name evidence="1" type="ORF">Dda_8307</name>
</gene>
<keyword evidence="2" id="KW-1185">Reference proteome</keyword>
<comment type="caution">
    <text evidence="1">The sequence shown here is derived from an EMBL/GenBank/DDBJ whole genome shotgun (WGS) entry which is preliminary data.</text>
</comment>
<sequence>MAHFPVTGQTSVFSVLPSTNNGQVRLICNFTPLTFALSDLRYTSGPTHSAR</sequence>